<reference evidence="1 2" key="1">
    <citation type="submission" date="2020-08" db="EMBL/GenBank/DDBJ databases">
        <title>Genomic Encyclopedia of Type Strains, Phase IV (KMG-IV): sequencing the most valuable type-strain genomes for metagenomic binning, comparative biology and taxonomic classification.</title>
        <authorList>
            <person name="Goeker M."/>
        </authorList>
    </citation>
    <scope>NUCLEOTIDE SEQUENCE [LARGE SCALE GENOMIC DNA]</scope>
    <source>
        <strain evidence="1 2">DSM 27203</strain>
    </source>
</reference>
<name>A0A840YYH8_9SPHN</name>
<dbReference type="EMBL" id="JACIJI010000002">
    <property type="protein sequence ID" value="MBB5718728.1"/>
    <property type="molecule type" value="Genomic_DNA"/>
</dbReference>
<proteinExistence type="predicted"/>
<keyword evidence="2" id="KW-1185">Reference proteome</keyword>
<comment type="caution">
    <text evidence="1">The sequence shown here is derived from an EMBL/GenBank/DDBJ whole genome shotgun (WGS) entry which is preliminary data.</text>
</comment>
<sequence length="219" mass="24851">MAHHLAELIETAERSEGSERQSAEDRAVDLILKLWTNRRALPIPADPLAGYGPAIKVLASMVPSGDPWRIYGRRETSDDLLREMYAALVHLVMSGLLLTRGPEIRAIDNAEWQALTDEERELVAFFERWRAFFATPVPNKVDLKRLYEKLINGDFESLKDQPAPSGQREEVSIDLEGERRAILSHVEVFQERLEKLVEKWRATLADDMVGETDNSADNA</sequence>
<dbReference type="AlphaFoldDB" id="A0A840YYH8"/>
<evidence type="ECO:0000313" key="2">
    <source>
        <dbReference type="Proteomes" id="UP000554342"/>
    </source>
</evidence>
<gene>
    <name evidence="1" type="ORF">FHR23_001651</name>
</gene>
<accession>A0A840YYH8</accession>
<evidence type="ECO:0000313" key="1">
    <source>
        <dbReference type="EMBL" id="MBB5718728.1"/>
    </source>
</evidence>
<organism evidence="1 2">
    <name type="scientific">Stakelama sediminis</name>
    <dbReference type="NCBI Taxonomy" id="463200"/>
    <lineage>
        <taxon>Bacteria</taxon>
        <taxon>Pseudomonadati</taxon>
        <taxon>Pseudomonadota</taxon>
        <taxon>Alphaproteobacteria</taxon>
        <taxon>Sphingomonadales</taxon>
        <taxon>Sphingomonadaceae</taxon>
        <taxon>Stakelama</taxon>
    </lineage>
</organism>
<dbReference type="Proteomes" id="UP000554342">
    <property type="component" value="Unassembled WGS sequence"/>
</dbReference>
<dbReference type="RefSeq" id="WP_345575708.1">
    <property type="nucleotide sequence ID" value="NZ_BAABIF010000013.1"/>
</dbReference>
<protein>
    <submittedName>
        <fullName evidence="1">Uncharacterized protein</fullName>
    </submittedName>
</protein>